<accession>A0A1X4NEI0</accession>
<comment type="caution">
    <text evidence="1">The sequence shown here is derived from an EMBL/GenBank/DDBJ whole genome shotgun (WGS) entry which is preliminary data.</text>
</comment>
<gene>
    <name evidence="1" type="ORF">MGEO_18340</name>
</gene>
<name>A0A1X4NEI0_9RHOB</name>
<sequence length="149" mass="17214">MKLINEVTLEPVGRPADFTRFFEIWWQGECDKAKALGRSHIVLKHALQTFVLPYLNRRLAPKYVFVTRPLKHIEATRVRRKWHPVHGQTGAQAIYQASHNFLIENSCPFISVPFEAFRKDAALRQNVLDYIGLEPTPDALKTAETFIRS</sequence>
<dbReference type="AlphaFoldDB" id="A0A1X4NEI0"/>
<evidence type="ECO:0000313" key="1">
    <source>
        <dbReference type="EMBL" id="OSQ45278.1"/>
    </source>
</evidence>
<protein>
    <recommendedName>
        <fullName evidence="3">Sulfotransferase domain-containing protein</fullName>
    </recommendedName>
</protein>
<reference evidence="1 2" key="1">
    <citation type="submission" date="2014-03" db="EMBL/GenBank/DDBJ databases">
        <title>The draft genome sequence of Marivita geojedonensis KCTC 23882.</title>
        <authorList>
            <person name="Lai Q."/>
            <person name="Shao Z."/>
        </authorList>
    </citation>
    <scope>NUCLEOTIDE SEQUENCE [LARGE SCALE GENOMIC DNA]</scope>
    <source>
        <strain evidence="1 2">DPG-138</strain>
    </source>
</reference>
<keyword evidence="2" id="KW-1185">Reference proteome</keyword>
<proteinExistence type="predicted"/>
<evidence type="ECO:0008006" key="3">
    <source>
        <dbReference type="Google" id="ProtNLM"/>
    </source>
</evidence>
<dbReference type="Proteomes" id="UP000193926">
    <property type="component" value="Unassembled WGS sequence"/>
</dbReference>
<organism evidence="1 2">
    <name type="scientific">Marivita geojedonensis</name>
    <dbReference type="NCBI Taxonomy" id="1123756"/>
    <lineage>
        <taxon>Bacteria</taxon>
        <taxon>Pseudomonadati</taxon>
        <taxon>Pseudomonadota</taxon>
        <taxon>Alphaproteobacteria</taxon>
        <taxon>Rhodobacterales</taxon>
        <taxon>Roseobacteraceae</taxon>
        <taxon>Marivita</taxon>
    </lineage>
</organism>
<dbReference type="EMBL" id="JFKC01000027">
    <property type="protein sequence ID" value="OSQ45278.1"/>
    <property type="molecule type" value="Genomic_DNA"/>
</dbReference>
<evidence type="ECO:0000313" key="2">
    <source>
        <dbReference type="Proteomes" id="UP000193926"/>
    </source>
</evidence>